<protein>
    <submittedName>
        <fullName evidence="1">Uncharacterized protein</fullName>
    </submittedName>
</protein>
<evidence type="ECO:0000313" key="2">
    <source>
        <dbReference type="Proteomes" id="UP001429357"/>
    </source>
</evidence>
<keyword evidence="2" id="KW-1185">Reference proteome</keyword>
<dbReference type="RefSeq" id="WP_161870603.1">
    <property type="nucleotide sequence ID" value="NZ_MAEI02000001.1"/>
</dbReference>
<accession>A0ABV0F1P4</accession>
<name>A0ABV0F1P4_9ENTE</name>
<sequence>MKLKKQTLTVSIETEYAKSVISKVKNMMWSKFEINPNVVNFSFDDAPVQEVCFYYVATDEVDKLLRGKIAFGFGEVLAVVA</sequence>
<dbReference type="Proteomes" id="UP001429357">
    <property type="component" value="Unassembled WGS sequence"/>
</dbReference>
<reference evidence="1" key="1">
    <citation type="submission" date="2016-06" db="EMBL/GenBank/DDBJ databases">
        <authorList>
            <person name="Van Tyne D."/>
        </authorList>
    </citation>
    <scope>NUCLEOTIDE SEQUENCE</scope>
    <source>
        <strain evidence="1">JM9A</strain>
    </source>
</reference>
<reference evidence="1" key="2">
    <citation type="submission" date="2024-02" db="EMBL/GenBank/DDBJ databases">
        <title>The Genome Sequence of Enterococcus diestrammenae JM9A.</title>
        <authorList>
            <person name="Earl A."/>
            <person name="Manson A."/>
            <person name="Gilmore M."/>
            <person name="Sanders J."/>
            <person name="Shea T."/>
            <person name="Howe W."/>
            <person name="Livny J."/>
            <person name="Cuomo C."/>
            <person name="Neafsey D."/>
            <person name="Birren B."/>
        </authorList>
    </citation>
    <scope>NUCLEOTIDE SEQUENCE</scope>
    <source>
        <strain evidence="1">JM9A</strain>
    </source>
</reference>
<dbReference type="EMBL" id="MAEI02000001">
    <property type="protein sequence ID" value="MEO1780977.1"/>
    <property type="molecule type" value="Genomic_DNA"/>
</dbReference>
<organism evidence="1 2">
    <name type="scientific">Enterococcus diestrammenae</name>
    <dbReference type="NCBI Taxonomy" id="1155073"/>
    <lineage>
        <taxon>Bacteria</taxon>
        <taxon>Bacillati</taxon>
        <taxon>Bacillota</taxon>
        <taxon>Bacilli</taxon>
        <taxon>Lactobacillales</taxon>
        <taxon>Enterococcaceae</taxon>
        <taxon>Enterococcus</taxon>
    </lineage>
</organism>
<comment type="caution">
    <text evidence="1">The sequence shown here is derived from an EMBL/GenBank/DDBJ whole genome shotgun (WGS) entry which is preliminary data.</text>
</comment>
<proteinExistence type="predicted"/>
<gene>
    <name evidence="1" type="ORF">BAU18_000555</name>
</gene>
<evidence type="ECO:0000313" key="1">
    <source>
        <dbReference type="EMBL" id="MEO1780977.1"/>
    </source>
</evidence>